<reference evidence="1 2" key="2">
    <citation type="submission" date="2008-08" db="EMBL/GenBank/DDBJ databases">
        <authorList>
            <person name="Fulton L."/>
            <person name="Clifton S."/>
            <person name="Fulton B."/>
            <person name="Xu J."/>
            <person name="Minx P."/>
            <person name="Pepin K.H."/>
            <person name="Johnson M."/>
            <person name="Bhonagiri V."/>
            <person name="Nash W.E."/>
            <person name="Mardis E.R."/>
            <person name="Wilson R.K."/>
        </authorList>
    </citation>
    <scope>NUCLEOTIDE SEQUENCE [LARGE SCALE GENOMIC DNA]</scope>
    <source>
        <strain evidence="1 2">ATCC 29176</strain>
    </source>
</reference>
<keyword evidence="2" id="KW-1185">Reference proteome</keyword>
<gene>
    <name evidence="1" type="ORF">RUMLAC_00182</name>
</gene>
<sequence length="99" mass="11386">MNNVRVRRKIMYFVPNGTKECGYYECKKCGYRFLSLQTMKKIACPDCESEIDYEIGPDESMENVIDTAELLEKIEGEEEVEKMDTLLSLAITGGDESWI</sequence>
<evidence type="ECO:0000313" key="1">
    <source>
        <dbReference type="EMBL" id="EDY34009.1"/>
    </source>
</evidence>
<comment type="caution">
    <text evidence="1">The sequence shown here is derived from an EMBL/GenBank/DDBJ whole genome shotgun (WGS) entry which is preliminary data.</text>
</comment>
<reference evidence="1 2" key="1">
    <citation type="submission" date="2008-08" db="EMBL/GenBank/DDBJ databases">
        <title>Draft genome sequence of Ruminococcus lactaris ATCC 29176.</title>
        <authorList>
            <person name="Sudarsanam P."/>
            <person name="Ley R."/>
            <person name="Guruge J."/>
            <person name="Turnbaugh P.J."/>
            <person name="Mahowald M."/>
            <person name="Liep D."/>
            <person name="Gordon J."/>
        </authorList>
    </citation>
    <scope>NUCLEOTIDE SEQUENCE [LARGE SCALE GENOMIC DNA]</scope>
    <source>
        <strain evidence="1 2">ATCC 29176</strain>
    </source>
</reference>
<dbReference type="Proteomes" id="UP000003254">
    <property type="component" value="Unassembled WGS sequence"/>
</dbReference>
<organism evidence="1 2">
    <name type="scientific">[Ruminococcus] lactaris ATCC 29176</name>
    <dbReference type="NCBI Taxonomy" id="471875"/>
    <lineage>
        <taxon>Bacteria</taxon>
        <taxon>Bacillati</taxon>
        <taxon>Bacillota</taxon>
        <taxon>Clostridia</taxon>
        <taxon>Lachnospirales</taxon>
        <taxon>Lachnospiraceae</taxon>
        <taxon>Mediterraneibacter</taxon>
    </lineage>
</organism>
<dbReference type="eggNOG" id="ENOG5032VB8">
    <property type="taxonomic scope" value="Bacteria"/>
</dbReference>
<dbReference type="HOGENOM" id="CLU_176798_0_0_9"/>
<dbReference type="AlphaFoldDB" id="B5CL63"/>
<proteinExistence type="predicted"/>
<dbReference type="EMBL" id="ABOU02000007">
    <property type="protein sequence ID" value="EDY34009.1"/>
    <property type="molecule type" value="Genomic_DNA"/>
</dbReference>
<name>B5CL63_9FIRM</name>
<protein>
    <submittedName>
        <fullName evidence="1">Uncharacterized protein</fullName>
    </submittedName>
</protein>
<evidence type="ECO:0000313" key="2">
    <source>
        <dbReference type="Proteomes" id="UP000003254"/>
    </source>
</evidence>
<accession>B5CL63</accession>